<dbReference type="EMBL" id="CP000493">
    <property type="protein sequence ID" value="ABM80337.1"/>
    <property type="molecule type" value="Genomic_DNA"/>
</dbReference>
<reference evidence="4 5" key="1">
    <citation type="journal article" date="2007" name="Archaea">
        <title>The genome of Hyperthermus butylicus: a sulfur-reducing, peptide fermenting, neutrophilic Crenarchaeote growing up to 108 degrees C.</title>
        <authorList>
            <person name="Brugger K."/>
            <person name="Chen L."/>
            <person name="Stark M."/>
            <person name="Zibat A."/>
            <person name="Redder P."/>
            <person name="Ruepp A."/>
            <person name="Awayez M."/>
            <person name="She Q."/>
            <person name="Garrett R.A."/>
            <person name="Klenk H.P."/>
        </authorList>
    </citation>
    <scope>NUCLEOTIDE SEQUENCE [LARGE SCALE GENOMIC DNA]</scope>
    <source>
        <strain evidence="5">DSM 5456 / JCM 9403 / PLM1-5</strain>
    </source>
</reference>
<feature type="domain" description="Metallo-beta-lactamase" evidence="2">
    <location>
        <begin position="16"/>
        <end position="204"/>
    </location>
</feature>
<dbReference type="Gene3D" id="3.40.50.10890">
    <property type="match status" value="1"/>
</dbReference>
<dbReference type="InterPro" id="IPR050698">
    <property type="entry name" value="MBL"/>
</dbReference>
<dbReference type="Proteomes" id="UP000002593">
    <property type="component" value="Chromosome"/>
</dbReference>
<dbReference type="InterPro" id="IPR011108">
    <property type="entry name" value="RMMBL"/>
</dbReference>
<dbReference type="eggNOG" id="arCOG00541">
    <property type="taxonomic scope" value="Archaea"/>
</dbReference>
<dbReference type="SMART" id="SM01027">
    <property type="entry name" value="Beta-Casp"/>
    <property type="match status" value="1"/>
</dbReference>
<dbReference type="EnsemblBacteria" id="ABM80337">
    <property type="protein sequence ID" value="ABM80337"/>
    <property type="gene ID" value="Hbut_0474"/>
</dbReference>
<dbReference type="GeneID" id="4782520"/>
<dbReference type="SUPFAM" id="SSF56281">
    <property type="entry name" value="Metallo-hydrolase/oxidoreductase"/>
    <property type="match status" value="1"/>
</dbReference>
<dbReference type="PANTHER" id="PTHR11203:SF52">
    <property type="entry name" value="MRNA 3-END PROCESSING FACTOR"/>
    <property type="match status" value="1"/>
</dbReference>
<dbReference type="Pfam" id="PF07521">
    <property type="entry name" value="RMMBL"/>
    <property type="match status" value="1"/>
</dbReference>
<evidence type="ECO:0000259" key="2">
    <source>
        <dbReference type="SMART" id="SM00849"/>
    </source>
</evidence>
<dbReference type="AlphaFoldDB" id="A2BK26"/>
<name>A2BK26_HYPBU</name>
<keyword evidence="1" id="KW-0378">Hydrolase</keyword>
<dbReference type="InterPro" id="IPR036866">
    <property type="entry name" value="RibonucZ/Hydroxyglut_hydro"/>
</dbReference>
<organism evidence="4 5">
    <name type="scientific">Hyperthermus butylicus (strain DSM 5456 / JCM 9403 / PLM1-5)</name>
    <dbReference type="NCBI Taxonomy" id="415426"/>
    <lineage>
        <taxon>Archaea</taxon>
        <taxon>Thermoproteota</taxon>
        <taxon>Thermoprotei</taxon>
        <taxon>Desulfurococcales</taxon>
        <taxon>Pyrodictiaceae</taxon>
        <taxon>Hyperthermus</taxon>
    </lineage>
</organism>
<evidence type="ECO:0000313" key="5">
    <source>
        <dbReference type="Proteomes" id="UP000002593"/>
    </source>
</evidence>
<dbReference type="Gene3D" id="3.60.15.10">
    <property type="entry name" value="Ribonuclease Z/Hydroxyacylglutathione hydrolase-like"/>
    <property type="match status" value="1"/>
</dbReference>
<dbReference type="GO" id="GO:0004521">
    <property type="term" value="F:RNA endonuclease activity"/>
    <property type="evidence" value="ECO:0007669"/>
    <property type="project" value="TreeGrafter"/>
</dbReference>
<dbReference type="SMART" id="SM00849">
    <property type="entry name" value="Lactamase_B"/>
    <property type="match status" value="1"/>
</dbReference>
<dbReference type="Pfam" id="PF10996">
    <property type="entry name" value="Beta-Casp"/>
    <property type="match status" value="1"/>
</dbReference>
<protein>
    <submittedName>
        <fullName evidence="4">Exoribonuclease</fullName>
    </submittedName>
</protein>
<sequence>MAKIALRILGGGGEVGRLSVLVRVRPEERDGILLDAGVNFDEEDRPVFAATYPPKYVKAMILSHAHLDHIGTAPMYFISGRPRVYATKPTLEMAKLMLEDFLKLNGYYSPYEHYEVKLLLEAGEKIHYGQRIDIDGVEATFYSAGHVPGSTFTVLDIDGTRMGFTGDINTIETKLMKPANHHIIGSLDILVTEATYGSSLHPPRANAEKRLLSIIEETIDRKGTVLIPAFSIARGQEIMMILAEHDPGVPVYVDGMIRQITEIFLENPEYINNVNLLRKAYEEFNIVRGWRDRNKAWREPAVIIASAGMLKGGPSLYYLKRLGSNPRNAIILVSFQAPGSNGRRILEEGLMPDTEEPVRARVEWLDFSSHADRNGLLDVVRTTKPRYIVVVHSEADVAVKYAELLRSTGIPEEVIVAENNREYTLEV</sequence>
<evidence type="ECO:0000256" key="1">
    <source>
        <dbReference type="ARBA" id="ARBA00022801"/>
    </source>
</evidence>
<dbReference type="GO" id="GO:0016787">
    <property type="term" value="F:hydrolase activity"/>
    <property type="evidence" value="ECO:0007669"/>
    <property type="project" value="UniProtKB-KW"/>
</dbReference>
<evidence type="ECO:0000313" key="4">
    <source>
        <dbReference type="EMBL" id="ABM80337.1"/>
    </source>
</evidence>
<dbReference type="InterPro" id="IPR001279">
    <property type="entry name" value="Metallo-B-lactamas"/>
</dbReference>
<proteinExistence type="predicted"/>
<dbReference type="KEGG" id="hbu:Hbut_0474"/>
<dbReference type="PANTHER" id="PTHR11203">
    <property type="entry name" value="CLEAVAGE AND POLYADENYLATION SPECIFICITY FACTOR FAMILY MEMBER"/>
    <property type="match status" value="1"/>
</dbReference>
<dbReference type="InterPro" id="IPR022712">
    <property type="entry name" value="Beta_Casp"/>
</dbReference>
<evidence type="ECO:0000259" key="3">
    <source>
        <dbReference type="SMART" id="SM01027"/>
    </source>
</evidence>
<feature type="domain" description="Beta-Casp" evidence="3">
    <location>
        <begin position="235"/>
        <end position="345"/>
    </location>
</feature>
<dbReference type="HOGENOM" id="CLU_009673_5_1_2"/>
<dbReference type="RefSeq" id="WP_011821655.1">
    <property type="nucleotide sequence ID" value="NC_008818.1"/>
</dbReference>
<dbReference type="CDD" id="cd16295">
    <property type="entry name" value="TTHA0252-CPSF-like_MBL-fold"/>
    <property type="match status" value="1"/>
</dbReference>
<accession>A2BK26</accession>
<dbReference type="Pfam" id="PF00753">
    <property type="entry name" value="Lactamase_B"/>
    <property type="match status" value="1"/>
</dbReference>
<gene>
    <name evidence="4" type="ordered locus">Hbut_0474</name>
</gene>
<keyword evidence="5" id="KW-1185">Reference proteome</keyword>
<dbReference type="STRING" id="415426.Hbut_0474"/>